<reference evidence="3" key="2">
    <citation type="submission" date="2021-10" db="EMBL/GenBank/DDBJ databases">
        <title>Phylogenomics reveals ancestral predisposition of the termite-cultivated fungus Termitomyces towards a domesticated lifestyle.</title>
        <authorList>
            <person name="Auxier B."/>
            <person name="Grum-Grzhimaylo A."/>
            <person name="Cardenas M.E."/>
            <person name="Lodge J.D."/>
            <person name="Laessoe T."/>
            <person name="Pedersen O."/>
            <person name="Smith M.E."/>
            <person name="Kuyper T.W."/>
            <person name="Franco-Molano E.A."/>
            <person name="Baroni T.J."/>
            <person name="Aanen D.K."/>
        </authorList>
    </citation>
    <scope>NUCLEOTIDE SEQUENCE</scope>
    <source>
        <strain evidence="3">D49</strain>
    </source>
</reference>
<dbReference type="Pfam" id="PF14622">
    <property type="entry name" value="Ribonucleas_3_3"/>
    <property type="match status" value="1"/>
</dbReference>
<feature type="region of interest" description="Disordered" evidence="1">
    <location>
        <begin position="1"/>
        <end position="75"/>
    </location>
</feature>
<dbReference type="SUPFAM" id="SSF69065">
    <property type="entry name" value="RNase III domain-like"/>
    <property type="match status" value="1"/>
</dbReference>
<comment type="caution">
    <text evidence="3">The sequence shown here is derived from an EMBL/GenBank/DDBJ whole genome shotgun (WGS) entry which is preliminary data.</text>
</comment>
<dbReference type="Proteomes" id="UP000717328">
    <property type="component" value="Unassembled WGS sequence"/>
</dbReference>
<protein>
    <recommendedName>
        <fullName evidence="2">RNase III domain-containing protein</fullName>
    </recommendedName>
</protein>
<organism evidence="3 4">
    <name type="scientific">Sphagnurus paluster</name>
    <dbReference type="NCBI Taxonomy" id="117069"/>
    <lineage>
        <taxon>Eukaryota</taxon>
        <taxon>Fungi</taxon>
        <taxon>Dikarya</taxon>
        <taxon>Basidiomycota</taxon>
        <taxon>Agaricomycotina</taxon>
        <taxon>Agaricomycetes</taxon>
        <taxon>Agaricomycetidae</taxon>
        <taxon>Agaricales</taxon>
        <taxon>Tricholomatineae</taxon>
        <taxon>Lyophyllaceae</taxon>
        <taxon>Sphagnurus</taxon>
    </lineage>
</organism>
<evidence type="ECO:0000313" key="3">
    <source>
        <dbReference type="EMBL" id="KAG5653302.1"/>
    </source>
</evidence>
<dbReference type="EMBL" id="JABCKI010000061">
    <property type="protein sequence ID" value="KAG5653302.1"/>
    <property type="molecule type" value="Genomic_DNA"/>
</dbReference>
<dbReference type="GO" id="GO:0006396">
    <property type="term" value="P:RNA processing"/>
    <property type="evidence" value="ECO:0007669"/>
    <property type="project" value="InterPro"/>
</dbReference>
<evidence type="ECO:0000259" key="2">
    <source>
        <dbReference type="Pfam" id="PF14622"/>
    </source>
</evidence>
<dbReference type="AlphaFoldDB" id="A0A9P7GUE5"/>
<keyword evidence="4" id="KW-1185">Reference proteome</keyword>
<dbReference type="PANTHER" id="PTHR28160:SF1">
    <property type="entry name" value="LARGE RIBOSOMAL SUBUNIT PROTEIN ML57"/>
    <property type="match status" value="1"/>
</dbReference>
<sequence length="277" mass="30330">MLTGTVARRYSVAAQKTRSEEQSRSAPQRISQRGRPRVGYVDEVEEAEAFNSSVRSGEDEQLGGVEENAWNGPRSTWKAPEPRFAEHLNALFPTLQFPPELARRILTHASHPASVHGHNGALSFTGRRVLESYLLLMLSSSTALKPTHNLDTIVARTLNSYTLGQTVGSKWGLGRAVRWTPTLPASQLKPNLDQRELLRTVGLYKIQGDAVGAVMGGIFSQFGASVAHRVFHTRVLPHLLGHGLPDSFRQDAQSACERMGGEDGKLLLDTPSTQTTS</sequence>
<gene>
    <name evidence="3" type="ORF">H0H81_001262</name>
</gene>
<accession>A0A9P7GUE5</accession>
<dbReference type="PANTHER" id="PTHR28160">
    <property type="entry name" value="54S RIBOSOMAL PROTEIN L15, MITOCHONDRIAL"/>
    <property type="match status" value="1"/>
</dbReference>
<dbReference type="OrthoDB" id="2281895at2759"/>
<feature type="domain" description="RNase III" evidence="2">
    <location>
        <begin position="99"/>
        <end position="238"/>
    </location>
</feature>
<dbReference type="InterPro" id="IPR000999">
    <property type="entry name" value="RNase_III_dom"/>
</dbReference>
<dbReference type="GO" id="GO:0032543">
    <property type="term" value="P:mitochondrial translation"/>
    <property type="evidence" value="ECO:0007669"/>
    <property type="project" value="InterPro"/>
</dbReference>
<dbReference type="GO" id="GO:0004525">
    <property type="term" value="F:ribonuclease III activity"/>
    <property type="evidence" value="ECO:0007669"/>
    <property type="project" value="InterPro"/>
</dbReference>
<proteinExistence type="predicted"/>
<name>A0A9P7GUE5_9AGAR</name>
<reference evidence="3" key="1">
    <citation type="submission" date="2021-02" db="EMBL/GenBank/DDBJ databases">
        <authorList>
            <person name="Nieuwenhuis M."/>
            <person name="Van De Peppel L.J.J."/>
        </authorList>
    </citation>
    <scope>NUCLEOTIDE SEQUENCE</scope>
    <source>
        <strain evidence="3">D49</strain>
    </source>
</reference>
<dbReference type="GO" id="GO:0005762">
    <property type="term" value="C:mitochondrial large ribosomal subunit"/>
    <property type="evidence" value="ECO:0007669"/>
    <property type="project" value="InterPro"/>
</dbReference>
<dbReference type="Gene3D" id="1.10.1520.10">
    <property type="entry name" value="Ribonuclease III domain"/>
    <property type="match status" value="1"/>
</dbReference>
<dbReference type="GO" id="GO:0003735">
    <property type="term" value="F:structural constituent of ribosome"/>
    <property type="evidence" value="ECO:0007669"/>
    <property type="project" value="InterPro"/>
</dbReference>
<evidence type="ECO:0000313" key="4">
    <source>
        <dbReference type="Proteomes" id="UP000717328"/>
    </source>
</evidence>
<dbReference type="InterPro" id="IPR040030">
    <property type="entry name" value="Ribosomal_mL57"/>
</dbReference>
<evidence type="ECO:0000256" key="1">
    <source>
        <dbReference type="SAM" id="MobiDB-lite"/>
    </source>
</evidence>
<dbReference type="InterPro" id="IPR036389">
    <property type="entry name" value="RNase_III_sf"/>
</dbReference>